<comment type="caution">
    <text evidence="1">The sequence shown here is derived from an EMBL/GenBank/DDBJ whole genome shotgun (WGS) entry which is preliminary data.</text>
</comment>
<name>A0A318S7U8_9DEIO</name>
<organism evidence="1 2">
    <name type="scientific">Deinococcus yavapaiensis KR-236</name>
    <dbReference type="NCBI Taxonomy" id="694435"/>
    <lineage>
        <taxon>Bacteria</taxon>
        <taxon>Thermotogati</taxon>
        <taxon>Deinococcota</taxon>
        <taxon>Deinococci</taxon>
        <taxon>Deinococcales</taxon>
        <taxon>Deinococcaceae</taxon>
        <taxon>Deinococcus</taxon>
    </lineage>
</organism>
<protein>
    <submittedName>
        <fullName evidence="1">Uncharacterized protein</fullName>
    </submittedName>
</protein>
<evidence type="ECO:0000313" key="2">
    <source>
        <dbReference type="Proteomes" id="UP000248326"/>
    </source>
</evidence>
<dbReference type="AlphaFoldDB" id="A0A318S7U8"/>
<accession>A0A318S7U8</accession>
<reference evidence="1 2" key="1">
    <citation type="submission" date="2018-06" db="EMBL/GenBank/DDBJ databases">
        <title>Genomic Encyclopedia of Type Strains, Phase IV (KMG-IV): sequencing the most valuable type-strain genomes for metagenomic binning, comparative biology and taxonomic classification.</title>
        <authorList>
            <person name="Goeker M."/>
        </authorList>
    </citation>
    <scope>NUCLEOTIDE SEQUENCE [LARGE SCALE GENOMIC DNA]</scope>
    <source>
        <strain evidence="1 2">DSM 18048</strain>
    </source>
</reference>
<dbReference type="EMBL" id="QJSX01000004">
    <property type="protein sequence ID" value="PYE54937.1"/>
    <property type="molecule type" value="Genomic_DNA"/>
</dbReference>
<gene>
    <name evidence="1" type="ORF">DES52_104211</name>
</gene>
<dbReference type="OrthoDB" id="69751at2"/>
<dbReference type="Proteomes" id="UP000248326">
    <property type="component" value="Unassembled WGS sequence"/>
</dbReference>
<sequence length="100" mass="10861">MIEFPSPPIPPNPGGCTLEPAAYALDWLVTKWHATVRVNGEAHERVLVADLLRRISAEPAAFGVNADEARRAVERFVTLGGQVLEREGGSAAWLAREFPA</sequence>
<dbReference type="RefSeq" id="WP_110886045.1">
    <property type="nucleotide sequence ID" value="NZ_QJSX01000004.1"/>
</dbReference>
<evidence type="ECO:0000313" key="1">
    <source>
        <dbReference type="EMBL" id="PYE54937.1"/>
    </source>
</evidence>
<proteinExistence type="predicted"/>
<keyword evidence="2" id="KW-1185">Reference proteome</keyword>